<gene>
    <name evidence="2" type="ORF">BT96DRAFT_765904</name>
</gene>
<evidence type="ECO:0000313" key="3">
    <source>
        <dbReference type="Proteomes" id="UP000799118"/>
    </source>
</evidence>
<name>A0A6A4GLW8_9AGAR</name>
<dbReference type="PANTHER" id="PTHR22893:SF91">
    <property type="entry name" value="NADPH DEHYDROGENASE 2-RELATED"/>
    <property type="match status" value="1"/>
</dbReference>
<evidence type="ECO:0000259" key="1">
    <source>
        <dbReference type="Pfam" id="PF00724"/>
    </source>
</evidence>
<reference evidence="2" key="1">
    <citation type="journal article" date="2019" name="Environ. Microbiol.">
        <title>Fungal ecological strategies reflected in gene transcription - a case study of two litter decomposers.</title>
        <authorList>
            <person name="Barbi F."/>
            <person name="Kohler A."/>
            <person name="Barry K."/>
            <person name="Baskaran P."/>
            <person name="Daum C."/>
            <person name="Fauchery L."/>
            <person name="Ihrmark K."/>
            <person name="Kuo A."/>
            <person name="LaButti K."/>
            <person name="Lipzen A."/>
            <person name="Morin E."/>
            <person name="Grigoriev I.V."/>
            <person name="Henrissat B."/>
            <person name="Lindahl B."/>
            <person name="Martin F."/>
        </authorList>
    </citation>
    <scope>NUCLEOTIDE SEQUENCE</scope>
    <source>
        <strain evidence="2">JB14</strain>
    </source>
</reference>
<proteinExistence type="predicted"/>
<sequence length="183" mass="20241">LTKVEIDKYIKMFSVAASNAVHKAGFDGVELHSANGHLLEQFLHASAKPCNNRMDEYGESIENRARFLLEIVEGVSKAVGGRQDCILYLCANTQLLADLAMNDPIPTFSYTVTELKTRFPKLAYLHAIKPQVCIEGNIHEVKENESNDFLKAIWSPRPLILAGGFVCDNAIEAADMEGVLIAY</sequence>
<dbReference type="OrthoDB" id="276546at2759"/>
<evidence type="ECO:0000313" key="2">
    <source>
        <dbReference type="EMBL" id="KAE9386456.1"/>
    </source>
</evidence>
<protein>
    <submittedName>
        <fullName evidence="2">FMN-linked oxidoreductase</fullName>
    </submittedName>
</protein>
<dbReference type="Gene3D" id="3.20.20.70">
    <property type="entry name" value="Aldolase class I"/>
    <property type="match status" value="1"/>
</dbReference>
<dbReference type="InterPro" id="IPR013785">
    <property type="entry name" value="Aldolase_TIM"/>
</dbReference>
<dbReference type="InterPro" id="IPR045247">
    <property type="entry name" value="Oye-like"/>
</dbReference>
<feature type="non-terminal residue" evidence="2">
    <location>
        <position position="1"/>
    </location>
</feature>
<dbReference type="PANTHER" id="PTHR22893">
    <property type="entry name" value="NADH OXIDOREDUCTASE-RELATED"/>
    <property type="match status" value="1"/>
</dbReference>
<organism evidence="2 3">
    <name type="scientific">Gymnopus androsaceus JB14</name>
    <dbReference type="NCBI Taxonomy" id="1447944"/>
    <lineage>
        <taxon>Eukaryota</taxon>
        <taxon>Fungi</taxon>
        <taxon>Dikarya</taxon>
        <taxon>Basidiomycota</taxon>
        <taxon>Agaricomycotina</taxon>
        <taxon>Agaricomycetes</taxon>
        <taxon>Agaricomycetidae</taxon>
        <taxon>Agaricales</taxon>
        <taxon>Marasmiineae</taxon>
        <taxon>Omphalotaceae</taxon>
        <taxon>Gymnopus</taxon>
    </lineage>
</organism>
<feature type="non-terminal residue" evidence="2">
    <location>
        <position position="183"/>
    </location>
</feature>
<dbReference type="GO" id="GO:0003959">
    <property type="term" value="F:NADPH dehydrogenase activity"/>
    <property type="evidence" value="ECO:0007669"/>
    <property type="project" value="TreeGrafter"/>
</dbReference>
<feature type="domain" description="NADH:flavin oxidoreductase/NADH oxidase N-terminal" evidence="1">
    <location>
        <begin position="1"/>
        <end position="182"/>
    </location>
</feature>
<dbReference type="SUPFAM" id="SSF51395">
    <property type="entry name" value="FMN-linked oxidoreductases"/>
    <property type="match status" value="1"/>
</dbReference>
<dbReference type="Proteomes" id="UP000799118">
    <property type="component" value="Unassembled WGS sequence"/>
</dbReference>
<dbReference type="GO" id="GO:0010181">
    <property type="term" value="F:FMN binding"/>
    <property type="evidence" value="ECO:0007669"/>
    <property type="project" value="InterPro"/>
</dbReference>
<keyword evidence="3" id="KW-1185">Reference proteome</keyword>
<dbReference type="AlphaFoldDB" id="A0A6A4GLW8"/>
<dbReference type="EMBL" id="ML769878">
    <property type="protein sequence ID" value="KAE9386456.1"/>
    <property type="molecule type" value="Genomic_DNA"/>
</dbReference>
<dbReference type="InterPro" id="IPR001155">
    <property type="entry name" value="OxRdtase_FMN_N"/>
</dbReference>
<dbReference type="Pfam" id="PF00724">
    <property type="entry name" value="Oxidored_FMN"/>
    <property type="match status" value="1"/>
</dbReference>
<accession>A0A6A4GLW8</accession>